<accession>A0ACC2SJB7</accession>
<evidence type="ECO:0000313" key="2">
    <source>
        <dbReference type="Proteomes" id="UP001165960"/>
    </source>
</evidence>
<evidence type="ECO:0000313" key="1">
    <source>
        <dbReference type="EMBL" id="KAJ9062252.1"/>
    </source>
</evidence>
<gene>
    <name evidence="1" type="ORF">DSO57_1012700</name>
</gene>
<protein>
    <submittedName>
        <fullName evidence="1">Uncharacterized protein</fullName>
    </submittedName>
</protein>
<organism evidence="1 2">
    <name type="scientific">Entomophthora muscae</name>
    <dbReference type="NCBI Taxonomy" id="34485"/>
    <lineage>
        <taxon>Eukaryota</taxon>
        <taxon>Fungi</taxon>
        <taxon>Fungi incertae sedis</taxon>
        <taxon>Zoopagomycota</taxon>
        <taxon>Entomophthoromycotina</taxon>
        <taxon>Entomophthoromycetes</taxon>
        <taxon>Entomophthorales</taxon>
        <taxon>Entomophthoraceae</taxon>
        <taxon>Entomophthora</taxon>
    </lineage>
</organism>
<name>A0ACC2SJB7_9FUNG</name>
<keyword evidence="2" id="KW-1185">Reference proteome</keyword>
<dbReference type="Proteomes" id="UP001165960">
    <property type="component" value="Unassembled WGS sequence"/>
</dbReference>
<sequence length="104" mass="11321">MGWWRRHLVQIDVLSNELHFSLDGTPSFFLLLSSGEDPPKLCLSLQASPETPPPFVLPGMLAPYKDAVDVTLSNVLPPALATTSHSSSLWILSRLTPPCIPSLS</sequence>
<proteinExistence type="predicted"/>
<dbReference type="EMBL" id="QTSX02005016">
    <property type="protein sequence ID" value="KAJ9062252.1"/>
    <property type="molecule type" value="Genomic_DNA"/>
</dbReference>
<reference evidence="1" key="1">
    <citation type="submission" date="2022-04" db="EMBL/GenBank/DDBJ databases">
        <title>Genome of the entomopathogenic fungus Entomophthora muscae.</title>
        <authorList>
            <person name="Elya C."/>
            <person name="Lovett B.R."/>
            <person name="Lee E."/>
            <person name="Macias A.M."/>
            <person name="Hajek A.E."/>
            <person name="De Bivort B.L."/>
            <person name="Kasson M.T."/>
            <person name="De Fine Licht H.H."/>
            <person name="Stajich J.E."/>
        </authorList>
    </citation>
    <scope>NUCLEOTIDE SEQUENCE</scope>
    <source>
        <strain evidence="1">Berkeley</strain>
    </source>
</reference>
<comment type="caution">
    <text evidence="1">The sequence shown here is derived from an EMBL/GenBank/DDBJ whole genome shotgun (WGS) entry which is preliminary data.</text>
</comment>